<gene>
    <name evidence="4" type="ORF">QY95_03636</name>
</gene>
<keyword evidence="5" id="KW-1185">Reference proteome</keyword>
<dbReference type="Proteomes" id="UP000031563">
    <property type="component" value="Unassembled WGS sequence"/>
</dbReference>
<proteinExistence type="inferred from homology"/>
<name>A0A0F5HPW8_BACTR</name>
<feature type="domain" description="UspA" evidence="3">
    <location>
        <begin position="4"/>
        <end position="143"/>
    </location>
</feature>
<evidence type="ECO:0000313" key="4">
    <source>
        <dbReference type="EMBL" id="KKB35065.1"/>
    </source>
</evidence>
<dbReference type="InterPro" id="IPR006015">
    <property type="entry name" value="Universal_stress_UspA"/>
</dbReference>
<dbReference type="InterPro" id="IPR014729">
    <property type="entry name" value="Rossmann-like_a/b/a_fold"/>
</dbReference>
<dbReference type="Gene3D" id="3.40.50.620">
    <property type="entry name" value="HUPs"/>
    <property type="match status" value="1"/>
</dbReference>
<dbReference type="PIRSF" id="PIRSF006276">
    <property type="entry name" value="UspA"/>
    <property type="match status" value="1"/>
</dbReference>
<reference evidence="4" key="1">
    <citation type="submission" date="2015-02" db="EMBL/GenBank/DDBJ databases">
        <title>Genome Assembly of Bacillaceae bacterium MTCC 8252.</title>
        <authorList>
            <person name="Verma A."/>
            <person name="Khatri I."/>
            <person name="Mual P."/>
            <person name="Subramanian S."/>
            <person name="Krishnamurthi S."/>
        </authorList>
    </citation>
    <scope>NUCLEOTIDE SEQUENCE [LARGE SCALE GENOMIC DNA]</scope>
    <source>
        <strain evidence="4">MTCC 8252</strain>
    </source>
</reference>
<dbReference type="SUPFAM" id="SSF52402">
    <property type="entry name" value="Adenine nucleotide alpha hydrolases-like"/>
    <property type="match status" value="1"/>
</dbReference>
<dbReference type="CDD" id="cd00293">
    <property type="entry name" value="USP-like"/>
    <property type="match status" value="1"/>
</dbReference>
<dbReference type="RefSeq" id="WP_040037457.1">
    <property type="nucleotide sequence ID" value="NZ_JWIQ02000049.1"/>
</dbReference>
<evidence type="ECO:0000313" key="5">
    <source>
        <dbReference type="Proteomes" id="UP000031563"/>
    </source>
</evidence>
<organism evidence="4 5">
    <name type="scientific">Bacillus thermotolerans</name>
    <name type="common">Quasibacillus thermotolerans</name>
    <dbReference type="NCBI Taxonomy" id="1221996"/>
    <lineage>
        <taxon>Bacteria</taxon>
        <taxon>Bacillati</taxon>
        <taxon>Bacillota</taxon>
        <taxon>Bacilli</taxon>
        <taxon>Bacillales</taxon>
        <taxon>Bacillaceae</taxon>
        <taxon>Bacillus</taxon>
    </lineage>
</organism>
<comment type="caution">
    <text evidence="4">The sequence shown here is derived from an EMBL/GenBank/DDBJ whole genome shotgun (WGS) entry which is preliminary data.</text>
</comment>
<dbReference type="Pfam" id="PF00582">
    <property type="entry name" value="Usp"/>
    <property type="match status" value="1"/>
</dbReference>
<evidence type="ECO:0000256" key="1">
    <source>
        <dbReference type="ARBA" id="ARBA00008791"/>
    </source>
</evidence>
<accession>A0A0F5HPW8</accession>
<dbReference type="EMBL" id="JWIR02000076">
    <property type="protein sequence ID" value="KKB35065.1"/>
    <property type="molecule type" value="Genomic_DNA"/>
</dbReference>
<evidence type="ECO:0000259" key="3">
    <source>
        <dbReference type="Pfam" id="PF00582"/>
    </source>
</evidence>
<dbReference type="STRING" id="1221996.QY95_03636"/>
<dbReference type="PRINTS" id="PR01438">
    <property type="entry name" value="UNVRSLSTRESS"/>
</dbReference>
<sequence length="144" mass="15555">MGNYQNILVGVDGSEEAEKALMKAIGIAVKCEGRLIIAHVIDTRAYASNEHYDHRFIEPLEEKAKELLQACKEKAEQAGVENVQTIIERGSPRAAMSKMIAAAYEADIVVAGATGQNAVERLFLGSVSEAIARKAPCDVLIVRS</sequence>
<dbReference type="PANTHER" id="PTHR46268">
    <property type="entry name" value="STRESS RESPONSE PROTEIN NHAX"/>
    <property type="match status" value="1"/>
</dbReference>
<comment type="similarity">
    <text evidence="1 2">Belongs to the universal stress protein A family.</text>
</comment>
<dbReference type="AlphaFoldDB" id="A0A0F5HPW8"/>
<protein>
    <recommendedName>
        <fullName evidence="2">Universal stress protein</fullName>
    </recommendedName>
</protein>
<dbReference type="PANTHER" id="PTHR46268:SF6">
    <property type="entry name" value="UNIVERSAL STRESS PROTEIN UP12"/>
    <property type="match status" value="1"/>
</dbReference>
<evidence type="ECO:0000256" key="2">
    <source>
        <dbReference type="PIRNR" id="PIRNR006276"/>
    </source>
</evidence>
<dbReference type="InterPro" id="IPR006016">
    <property type="entry name" value="UspA"/>
</dbReference>